<gene>
    <name evidence="1" type="ORF">RCL2_000381400</name>
</gene>
<comment type="caution">
    <text evidence="1">The sequence shown here is derived from an EMBL/GenBank/DDBJ whole genome shotgun (WGS) entry which is preliminary data.</text>
</comment>
<name>A0A8H3KYS9_9GLOM</name>
<proteinExistence type="predicted"/>
<organism evidence="1 2">
    <name type="scientific">Rhizophagus clarus</name>
    <dbReference type="NCBI Taxonomy" id="94130"/>
    <lineage>
        <taxon>Eukaryota</taxon>
        <taxon>Fungi</taxon>
        <taxon>Fungi incertae sedis</taxon>
        <taxon>Mucoromycota</taxon>
        <taxon>Glomeromycotina</taxon>
        <taxon>Glomeromycetes</taxon>
        <taxon>Glomerales</taxon>
        <taxon>Glomeraceae</taxon>
        <taxon>Rhizophagus</taxon>
    </lineage>
</organism>
<dbReference type="Proteomes" id="UP000615446">
    <property type="component" value="Unassembled WGS sequence"/>
</dbReference>
<accession>A0A8H3KYS9</accession>
<dbReference type="AlphaFoldDB" id="A0A8H3KYS9"/>
<reference evidence="1" key="1">
    <citation type="submission" date="2019-10" db="EMBL/GenBank/DDBJ databases">
        <title>Conservation and host-specific expression of non-tandemly repeated heterogenous ribosome RNA gene in arbuscular mycorrhizal fungi.</title>
        <authorList>
            <person name="Maeda T."/>
            <person name="Kobayashi Y."/>
            <person name="Nakagawa T."/>
            <person name="Ezawa T."/>
            <person name="Yamaguchi K."/>
            <person name="Bino T."/>
            <person name="Nishimoto Y."/>
            <person name="Shigenobu S."/>
            <person name="Kawaguchi M."/>
        </authorList>
    </citation>
    <scope>NUCLEOTIDE SEQUENCE</scope>
    <source>
        <strain evidence="1">HR1</strain>
    </source>
</reference>
<dbReference type="EMBL" id="BLAL01000020">
    <property type="protein sequence ID" value="GES76408.1"/>
    <property type="molecule type" value="Genomic_DNA"/>
</dbReference>
<evidence type="ECO:0000313" key="1">
    <source>
        <dbReference type="EMBL" id="GES76408.1"/>
    </source>
</evidence>
<evidence type="ECO:0000313" key="2">
    <source>
        <dbReference type="Proteomes" id="UP000615446"/>
    </source>
</evidence>
<protein>
    <submittedName>
        <fullName evidence="1">Uncharacterized protein</fullName>
    </submittedName>
</protein>
<sequence length="69" mass="8227">MNVCDLRLRCVFTRITSQLKLHLDQIRFMIDVHFDATSVQYLVSLTNQSRMMDEIFFSSHLNNNIQYSQ</sequence>